<organism evidence="16 17">
    <name type="scientific">Ostreobium quekettii</name>
    <dbReference type="NCBI Taxonomy" id="121088"/>
    <lineage>
        <taxon>Eukaryota</taxon>
        <taxon>Viridiplantae</taxon>
        <taxon>Chlorophyta</taxon>
        <taxon>core chlorophytes</taxon>
        <taxon>Ulvophyceae</taxon>
        <taxon>TCBD clade</taxon>
        <taxon>Bryopsidales</taxon>
        <taxon>Ostreobineae</taxon>
        <taxon>Ostreobiaceae</taxon>
        <taxon>Ostreobium</taxon>
    </lineage>
</organism>
<dbReference type="SUPFAM" id="SSF52922">
    <property type="entry name" value="TK C-terminal domain-like"/>
    <property type="match status" value="1"/>
</dbReference>
<evidence type="ECO:0000256" key="8">
    <source>
        <dbReference type="ARBA" id="ARBA00023052"/>
    </source>
</evidence>
<dbReference type="FunFam" id="3.40.50.970:FF:000003">
    <property type="entry name" value="Transketolase"/>
    <property type="match status" value="1"/>
</dbReference>
<dbReference type="InterPro" id="IPR033247">
    <property type="entry name" value="Transketolase_fam"/>
</dbReference>
<feature type="binding site" evidence="12">
    <location>
        <begin position="117"/>
        <end position="119"/>
    </location>
    <ligand>
        <name>thiamine diphosphate</name>
        <dbReference type="ChEBI" id="CHEBI:58937"/>
    </ligand>
</feature>
<feature type="binding site" evidence="12">
    <location>
        <position position="68"/>
    </location>
    <ligand>
        <name>thiamine diphosphate</name>
        <dbReference type="ChEBI" id="CHEBI:58937"/>
    </ligand>
</feature>
<dbReference type="EC" id="2.2.1.1" evidence="4"/>
<dbReference type="Proteomes" id="UP000708148">
    <property type="component" value="Unassembled WGS sequence"/>
</dbReference>
<dbReference type="SUPFAM" id="SSF52518">
    <property type="entry name" value="Thiamin diphosphate-binding fold (THDP-binding)"/>
    <property type="match status" value="2"/>
</dbReference>
<evidence type="ECO:0000256" key="5">
    <source>
        <dbReference type="ARBA" id="ARBA00022679"/>
    </source>
</evidence>
<comment type="cofactor">
    <cofactor evidence="1">
        <name>Co(2+)</name>
        <dbReference type="ChEBI" id="CHEBI:48828"/>
    </cofactor>
</comment>
<dbReference type="CDD" id="cd02012">
    <property type="entry name" value="TPP_TK"/>
    <property type="match status" value="1"/>
</dbReference>
<accession>A0A8S1IP08</accession>
<evidence type="ECO:0000256" key="4">
    <source>
        <dbReference type="ARBA" id="ARBA00013152"/>
    </source>
</evidence>
<feature type="binding site" evidence="12">
    <location>
        <position position="155"/>
    </location>
    <ligand>
        <name>thiamine diphosphate</name>
        <dbReference type="ChEBI" id="CHEBI:58937"/>
    </ligand>
</feature>
<sequence length="663" mass="71691">MDLDRDQLSINAIRVLSMDAVQQANSGHPGAPMGLAATAYTLWTRHLSFDAKNPEWANRDRFVLSNGHASMLLYSLLHLSGFEAMTMEQIKNFRQWGSLTPGHPEAELTPGVEVTTGPLGQGFATSVGLAIAEAQLAERFDNTIDHFTYVICSDGDLMEGVSHEAASLAGHLGLGKLVVLYDDNAITIDGTTDISFTEDVLARFEAYGWHTSRVADGNDVEALDAAIEVAKEESDKPSLIAVRTIIGFGSPNKANTSSSHGSPLGDDEIALSRKELEWPHEERFFIPEEAYAPFHEASDRGAKQRAGWEKSLEAYASSNPDKAAELTRRLAGELPAGWKDNLPKFAPDAKGMATRASGGKVVAALYKALPELTGGSADLAGSNKTLHKDFGIFDRNKRDAQNLHFGVREFAMAAAANGICLHGGSRGFGATFLVFSDYMRPALRLAALMHEPQLMVFTHDSIGLGEDGPTHQPVEHVMSLRMMPNYWVLRPGDANEVRECWEAAIERTDGPSGLVLTRQNVPTFDRDALGTRGDATRGGYILAEAPDAKPQVILIGTGSEVSLCMEAWEQLNEAGISTRVVSIPCWELFEAQDASWREEVLPAAVTARVSAEAGVTFGWERYIGANGVAIGLDRFGASAPYEVLYEQFGITTDAIVAAAKNLV</sequence>
<feature type="binding site" evidence="11">
    <location>
        <position position="471"/>
    </location>
    <ligand>
        <name>substrate</name>
    </ligand>
</feature>
<dbReference type="EMBL" id="CAJHUC010000427">
    <property type="protein sequence ID" value="CAD7696051.1"/>
    <property type="molecule type" value="Genomic_DNA"/>
</dbReference>
<dbReference type="Pfam" id="PF22613">
    <property type="entry name" value="Transketolase_C_1"/>
    <property type="match status" value="1"/>
</dbReference>
<evidence type="ECO:0000256" key="13">
    <source>
        <dbReference type="PIRSR" id="PIRSR605478-4"/>
    </source>
</evidence>
<dbReference type="InterPro" id="IPR009014">
    <property type="entry name" value="Transketo_C/PFOR_II"/>
</dbReference>
<dbReference type="GO" id="GO:0046872">
    <property type="term" value="F:metal ion binding"/>
    <property type="evidence" value="ECO:0007669"/>
    <property type="project" value="UniProtKB-KW"/>
</dbReference>
<name>A0A8S1IP08_9CHLO</name>
<dbReference type="PANTHER" id="PTHR43522:SF2">
    <property type="entry name" value="TRANSKETOLASE 1-RELATED"/>
    <property type="match status" value="1"/>
</dbReference>
<evidence type="ECO:0000259" key="15">
    <source>
        <dbReference type="SMART" id="SM00861"/>
    </source>
</evidence>
<feature type="binding site" evidence="13">
    <location>
        <position position="186"/>
    </location>
    <ligand>
        <name>Mg(2+)</name>
        <dbReference type="ChEBI" id="CHEBI:18420"/>
    </ligand>
</feature>
<dbReference type="Pfam" id="PF00456">
    <property type="entry name" value="Transketolase_N"/>
    <property type="match status" value="1"/>
</dbReference>
<feature type="binding site" evidence="11">
    <location>
        <position position="382"/>
    </location>
    <ligand>
        <name>substrate</name>
    </ligand>
</feature>
<dbReference type="GO" id="GO:0006098">
    <property type="term" value="P:pentose-phosphate shunt"/>
    <property type="evidence" value="ECO:0007669"/>
    <property type="project" value="TreeGrafter"/>
</dbReference>
<keyword evidence="7 13" id="KW-0460">Magnesium</keyword>
<feature type="binding site" evidence="11">
    <location>
        <position position="467"/>
    </location>
    <ligand>
        <name>substrate</name>
    </ligand>
</feature>
<dbReference type="GO" id="GO:0005829">
    <property type="term" value="C:cytosol"/>
    <property type="evidence" value="ECO:0007669"/>
    <property type="project" value="TreeGrafter"/>
</dbReference>
<dbReference type="InterPro" id="IPR049557">
    <property type="entry name" value="Transketolase_CS"/>
</dbReference>
<feature type="site" description="Important for catalytic activity" evidence="14">
    <location>
        <position position="28"/>
    </location>
</feature>
<feature type="binding site" evidence="11">
    <location>
        <position position="459"/>
    </location>
    <ligand>
        <name>substrate</name>
    </ligand>
</feature>
<dbReference type="SMART" id="SM00861">
    <property type="entry name" value="Transket_pyr"/>
    <property type="match status" value="1"/>
</dbReference>
<evidence type="ECO:0000313" key="17">
    <source>
        <dbReference type="Proteomes" id="UP000708148"/>
    </source>
</evidence>
<feature type="binding site" evidence="12">
    <location>
        <position position="184"/>
    </location>
    <ligand>
        <name>thiamine diphosphate</name>
        <dbReference type="ChEBI" id="CHEBI:58937"/>
    </ligand>
</feature>
<dbReference type="Gene3D" id="3.40.50.970">
    <property type="match status" value="2"/>
</dbReference>
<evidence type="ECO:0000256" key="2">
    <source>
        <dbReference type="ARBA" id="ARBA00007131"/>
    </source>
</evidence>
<comment type="similarity">
    <text evidence="2">Belongs to the transketolase family.</text>
</comment>
<feature type="binding site" evidence="11">
    <location>
        <position position="260"/>
    </location>
    <ligand>
        <name>substrate</name>
    </ligand>
</feature>
<feature type="binding site" evidence="12">
    <location>
        <position position="435"/>
    </location>
    <ligand>
        <name>thiamine diphosphate</name>
        <dbReference type="ChEBI" id="CHEBI:58937"/>
    </ligand>
</feature>
<evidence type="ECO:0000256" key="14">
    <source>
        <dbReference type="PIRSR" id="PIRSR605478-5"/>
    </source>
</evidence>
<proteinExistence type="inferred from homology"/>
<comment type="subunit">
    <text evidence="3">Homodimer.</text>
</comment>
<evidence type="ECO:0000256" key="10">
    <source>
        <dbReference type="PIRSR" id="PIRSR605478-1"/>
    </source>
</evidence>
<feature type="binding site" evidence="13">
    <location>
        <position position="184"/>
    </location>
    <ligand>
        <name>Mg(2+)</name>
        <dbReference type="ChEBI" id="CHEBI:18420"/>
    </ligand>
</feature>
<feature type="binding site" evidence="11">
    <location>
        <position position="518"/>
    </location>
    <ligand>
        <name>substrate</name>
    </ligand>
</feature>
<gene>
    <name evidence="16" type="ORF">OSTQU699_LOCUS1412</name>
</gene>
<reference evidence="16" key="1">
    <citation type="submission" date="2020-12" db="EMBL/GenBank/DDBJ databases">
        <authorList>
            <person name="Iha C."/>
        </authorList>
    </citation>
    <scope>NUCLEOTIDE SEQUENCE</scope>
</reference>
<feature type="site" description="Important for catalytic activity" evidence="14">
    <location>
        <position position="260"/>
    </location>
</feature>
<dbReference type="InterPro" id="IPR005478">
    <property type="entry name" value="Transketolase_bac-like"/>
</dbReference>
<protein>
    <recommendedName>
        <fullName evidence="4">transketolase</fullName>
        <ecNumber evidence="4">2.2.1.1</ecNumber>
    </recommendedName>
</protein>
<dbReference type="Pfam" id="PF02779">
    <property type="entry name" value="Transket_pyr"/>
    <property type="match status" value="1"/>
</dbReference>
<dbReference type="InterPro" id="IPR005475">
    <property type="entry name" value="Transketolase-like_Pyr-bd"/>
</dbReference>
<feature type="binding site" evidence="12">
    <location>
        <position position="260"/>
    </location>
    <ligand>
        <name>thiamine diphosphate</name>
        <dbReference type="ChEBI" id="CHEBI:58937"/>
    </ligand>
</feature>
<comment type="caution">
    <text evidence="16">The sequence shown here is derived from an EMBL/GenBank/DDBJ whole genome shotgun (WGS) entry which is preliminary data.</text>
</comment>
<comment type="cofactor">
    <cofactor evidence="12">
        <name>thiamine diphosphate</name>
        <dbReference type="ChEBI" id="CHEBI:58937"/>
    </cofactor>
    <text evidence="12">Binds 1 thiamine pyrophosphate per subunit. During the reaction, the substrate forms a covalent intermediate with the cofactor.</text>
</comment>
<dbReference type="Gene3D" id="3.40.50.920">
    <property type="match status" value="1"/>
</dbReference>
<keyword evidence="5" id="KW-0808">Transferase</keyword>
<dbReference type="PANTHER" id="PTHR43522">
    <property type="entry name" value="TRANSKETOLASE"/>
    <property type="match status" value="1"/>
</dbReference>
<dbReference type="AlphaFoldDB" id="A0A8S1IP08"/>
<keyword evidence="8 12" id="KW-0786">Thiamine pyrophosphate</keyword>
<dbReference type="CDD" id="cd07033">
    <property type="entry name" value="TPP_PYR_DXS_TK_like"/>
    <property type="match status" value="1"/>
</dbReference>
<dbReference type="NCBIfam" id="TIGR00232">
    <property type="entry name" value="tktlase_bact"/>
    <property type="match status" value="1"/>
</dbReference>
<keyword evidence="17" id="KW-1185">Reference proteome</keyword>
<evidence type="ECO:0000256" key="7">
    <source>
        <dbReference type="ARBA" id="ARBA00022842"/>
    </source>
</evidence>
<feature type="active site" description="Proton donor" evidence="10">
    <location>
        <position position="409"/>
    </location>
</feature>
<evidence type="ECO:0000256" key="12">
    <source>
        <dbReference type="PIRSR" id="PIRSR605478-3"/>
    </source>
</evidence>
<dbReference type="InterPro" id="IPR005474">
    <property type="entry name" value="Transketolase_N"/>
</dbReference>
<evidence type="ECO:0000256" key="11">
    <source>
        <dbReference type="PIRSR" id="PIRSR605478-2"/>
    </source>
</evidence>
<comment type="catalytic activity">
    <reaction evidence="9">
        <text>D-sedoheptulose 7-phosphate + D-glyceraldehyde 3-phosphate = aldehydo-D-ribose 5-phosphate + D-xylulose 5-phosphate</text>
        <dbReference type="Rhea" id="RHEA:10508"/>
        <dbReference type="ChEBI" id="CHEBI:57483"/>
        <dbReference type="ChEBI" id="CHEBI:57737"/>
        <dbReference type="ChEBI" id="CHEBI:58273"/>
        <dbReference type="ChEBI" id="CHEBI:59776"/>
        <dbReference type="EC" id="2.2.1.1"/>
    </reaction>
</comment>
<feature type="binding site" evidence="11">
    <location>
        <position position="28"/>
    </location>
    <ligand>
        <name>substrate</name>
    </ligand>
</feature>
<comment type="cofactor">
    <cofactor evidence="13">
        <name>Mg(2+)</name>
        <dbReference type="ChEBI" id="CHEBI:18420"/>
    </cofactor>
    <text evidence="13">Binds 1 Mg(2+) ion per subunit. Can also utilize other divalent metal cations, such as Ca(2+), Mn(2+) and Co(2+).</text>
</comment>
<evidence type="ECO:0000256" key="9">
    <source>
        <dbReference type="ARBA" id="ARBA00049473"/>
    </source>
</evidence>
<keyword evidence="6 13" id="KW-0479">Metal-binding</keyword>
<dbReference type="OrthoDB" id="10267175at2759"/>
<dbReference type="FunFam" id="3.40.50.920:FF:000003">
    <property type="entry name" value="Transketolase"/>
    <property type="match status" value="1"/>
</dbReference>
<feature type="binding site" evidence="13">
    <location>
        <position position="154"/>
    </location>
    <ligand>
        <name>Mg(2+)</name>
        <dbReference type="ChEBI" id="CHEBI:18420"/>
    </ligand>
</feature>
<evidence type="ECO:0000256" key="3">
    <source>
        <dbReference type="ARBA" id="ARBA00011738"/>
    </source>
</evidence>
<dbReference type="PROSITE" id="PS00801">
    <property type="entry name" value="TRANSKETOLASE_1"/>
    <property type="match status" value="1"/>
</dbReference>
<evidence type="ECO:0000313" key="16">
    <source>
        <dbReference type="EMBL" id="CAD7696051.1"/>
    </source>
</evidence>
<evidence type="ECO:0000256" key="6">
    <source>
        <dbReference type="ARBA" id="ARBA00022723"/>
    </source>
</evidence>
<dbReference type="InterPro" id="IPR029061">
    <property type="entry name" value="THDP-binding"/>
</dbReference>
<feature type="binding site" evidence="11">
    <location>
        <position position="355"/>
    </location>
    <ligand>
        <name>substrate</name>
    </ligand>
</feature>
<dbReference type="InterPro" id="IPR055152">
    <property type="entry name" value="Transketolase-like_C_2"/>
</dbReference>
<dbReference type="FunFam" id="3.40.50.970:FF:000004">
    <property type="entry name" value="Transketolase"/>
    <property type="match status" value="1"/>
</dbReference>
<evidence type="ECO:0000256" key="1">
    <source>
        <dbReference type="ARBA" id="ARBA00001941"/>
    </source>
</evidence>
<feature type="domain" description="Transketolase-like pyrimidine-binding" evidence="15">
    <location>
        <begin position="352"/>
        <end position="523"/>
    </location>
</feature>
<dbReference type="GO" id="GO:0004802">
    <property type="term" value="F:transketolase activity"/>
    <property type="evidence" value="ECO:0007669"/>
    <property type="project" value="UniProtKB-EC"/>
</dbReference>